<organism evidence="3 4">
    <name type="scientific">Linum tenue</name>
    <dbReference type="NCBI Taxonomy" id="586396"/>
    <lineage>
        <taxon>Eukaryota</taxon>
        <taxon>Viridiplantae</taxon>
        <taxon>Streptophyta</taxon>
        <taxon>Embryophyta</taxon>
        <taxon>Tracheophyta</taxon>
        <taxon>Spermatophyta</taxon>
        <taxon>Magnoliopsida</taxon>
        <taxon>eudicotyledons</taxon>
        <taxon>Gunneridae</taxon>
        <taxon>Pentapetalae</taxon>
        <taxon>rosids</taxon>
        <taxon>fabids</taxon>
        <taxon>Malpighiales</taxon>
        <taxon>Linaceae</taxon>
        <taxon>Linum</taxon>
    </lineage>
</organism>
<sequence length="176" mass="18950">SASPPPSQNRRFPSTLPLLHPPKSFVPSPSPVPRPGHSARPLLPTNPPLRPSSPSLAPTTTDLQSADPLLCRSSSFPCRTPKPKNKTQKPINPDLFDLVGDAAMQGPKLGIWILDLRIGGCGGRISDQWSRHRRRPSSPGVAVAVLPPSPTFVCGGRIGGWLGVIVRREESGEMRR</sequence>
<feature type="compositionally biased region" description="Low complexity" evidence="1">
    <location>
        <begin position="52"/>
        <end position="61"/>
    </location>
</feature>
<evidence type="ECO:0000313" key="4">
    <source>
        <dbReference type="Proteomes" id="UP001154282"/>
    </source>
</evidence>
<dbReference type="EMBL" id="CAMGYJ010000009">
    <property type="protein sequence ID" value="CAI0473097.1"/>
    <property type="molecule type" value="Genomic_DNA"/>
</dbReference>
<feature type="region of interest" description="Disordered" evidence="1">
    <location>
        <begin position="1"/>
        <end position="91"/>
    </location>
</feature>
<dbReference type="Proteomes" id="UP001154282">
    <property type="component" value="Unassembled WGS sequence"/>
</dbReference>
<dbReference type="AlphaFoldDB" id="A0AAV0PRN7"/>
<dbReference type="EMBL" id="CAMGYJ010000009">
    <property type="protein sequence ID" value="CAI0470802.1"/>
    <property type="molecule type" value="Genomic_DNA"/>
</dbReference>
<protein>
    <submittedName>
        <fullName evidence="3">Uncharacterized protein</fullName>
    </submittedName>
</protein>
<evidence type="ECO:0000256" key="1">
    <source>
        <dbReference type="SAM" id="MobiDB-lite"/>
    </source>
</evidence>
<keyword evidence="4" id="KW-1185">Reference proteome</keyword>
<feature type="non-terminal residue" evidence="3">
    <location>
        <position position="1"/>
    </location>
</feature>
<accession>A0AAV0PRN7</accession>
<proteinExistence type="predicted"/>
<reference evidence="3" key="1">
    <citation type="submission" date="2022-08" db="EMBL/GenBank/DDBJ databases">
        <authorList>
            <person name="Gutierrez-Valencia J."/>
        </authorList>
    </citation>
    <scope>NUCLEOTIDE SEQUENCE</scope>
</reference>
<evidence type="ECO:0000313" key="2">
    <source>
        <dbReference type="EMBL" id="CAI0470802.1"/>
    </source>
</evidence>
<comment type="caution">
    <text evidence="3">The sequence shown here is derived from an EMBL/GenBank/DDBJ whole genome shotgun (WGS) entry which is preliminary data.</text>
</comment>
<name>A0AAV0PRN7_9ROSI</name>
<evidence type="ECO:0000313" key="3">
    <source>
        <dbReference type="EMBL" id="CAI0473097.1"/>
    </source>
</evidence>
<gene>
    <name evidence="2" type="ORF">LITE_LOCUS38690</name>
    <name evidence="3" type="ORF">LITE_LOCUS39509</name>
</gene>